<keyword evidence="3 4" id="KW-0694">RNA-binding</keyword>
<feature type="domain" description="Poly A polymerase head" evidence="5">
    <location>
        <begin position="34"/>
        <end position="170"/>
    </location>
</feature>
<accession>A0A177EJA1</accession>
<dbReference type="GO" id="GO:0052927">
    <property type="term" value="F:CC tRNA cytidylyltransferase activity"/>
    <property type="evidence" value="ECO:0007669"/>
    <property type="project" value="TreeGrafter"/>
</dbReference>
<dbReference type="PANTHER" id="PTHR13734:SF5">
    <property type="entry name" value="CCA TRNA NUCLEOTIDYLTRANSFERASE, MITOCHONDRIAL"/>
    <property type="match status" value="1"/>
</dbReference>
<dbReference type="GeneID" id="93646611"/>
<dbReference type="GO" id="GO:0003723">
    <property type="term" value="F:RNA binding"/>
    <property type="evidence" value="ECO:0007669"/>
    <property type="project" value="UniProtKB-KW"/>
</dbReference>
<dbReference type="SUPFAM" id="SSF81891">
    <property type="entry name" value="Poly A polymerase C-terminal region-like"/>
    <property type="match status" value="1"/>
</dbReference>
<evidence type="ECO:0000259" key="5">
    <source>
        <dbReference type="Pfam" id="PF01743"/>
    </source>
</evidence>
<comment type="similarity">
    <text evidence="1 4">Belongs to the tRNA nucleotidyltransferase/poly(A) polymerase family.</text>
</comment>
<evidence type="ECO:0000256" key="2">
    <source>
        <dbReference type="ARBA" id="ARBA00022679"/>
    </source>
</evidence>
<sequence>MKKMSMITPTREEDALFRQLLSFNQEMGTGIVFRVAGGWVRDKIMGLPCNDIDIAIDKTSGSLFAHSFIEHLKRQAEEVSGFHIIPYNHEKAKHLETASLRYHNYEIDFVCLRSEKYADTRIPVVEIGTPQEDADRRDLTINALFYNLNTQEVEDYTGKGLSDIKKRLIRTPLAPKLTFHDDPLRILRVLRFAARLSFTIDQAILDSLGDYALVSRMAAIVSRERIGQELRKTLASRDYPVALSVMVRYRITDVVFEEIEIDRVQTEAYWREHSAFLGGESLFVPLFEVSLHHTTIAAFSVLQHALRCTKQKKESVIERTIVEGLKWTKEKKKEIERVAQGVVFIDKVFPVLSYTDIGHEKKLSLLIKVVREVKEHFPVALVVYYLIQRSQGPASTTNLKSLPIPAIYQDIHHFGFEKCFEVRPPVDFQTIAQETGAPPTVAKMYLEEATQLSILHQTRDKDFLIRKLHLDQG</sequence>
<proteinExistence type="inferred from homology"/>
<dbReference type="GO" id="GO:0001680">
    <property type="term" value="P:tRNA 3'-terminal CCA addition"/>
    <property type="evidence" value="ECO:0007669"/>
    <property type="project" value="TreeGrafter"/>
</dbReference>
<dbReference type="RefSeq" id="XP_067545387.1">
    <property type="nucleotide sequence ID" value="XM_067687679.1"/>
</dbReference>
<dbReference type="STRING" id="1805483.A0A177EJA1"/>
<dbReference type="Pfam" id="PF01743">
    <property type="entry name" value="PolyA_pol"/>
    <property type="match status" value="1"/>
</dbReference>
<dbReference type="InterPro" id="IPR043519">
    <property type="entry name" value="NT_sf"/>
</dbReference>
<dbReference type="Gene3D" id="3.30.460.10">
    <property type="entry name" value="Beta Polymerase, domain 2"/>
    <property type="match status" value="1"/>
</dbReference>
<protein>
    <recommendedName>
        <fullName evidence="5">Poly A polymerase head domain-containing protein</fullName>
    </recommendedName>
</protein>
<dbReference type="SUPFAM" id="SSF81301">
    <property type="entry name" value="Nucleotidyltransferase"/>
    <property type="match status" value="1"/>
</dbReference>
<evidence type="ECO:0000256" key="3">
    <source>
        <dbReference type="ARBA" id="ARBA00022884"/>
    </source>
</evidence>
<dbReference type="GO" id="GO:0052929">
    <property type="term" value="F:ATP:3'-cytidine-cytidine-tRNA adenylyltransferase activity"/>
    <property type="evidence" value="ECO:0007669"/>
    <property type="project" value="TreeGrafter"/>
</dbReference>
<dbReference type="Gene3D" id="1.10.3090.10">
    <property type="entry name" value="cca-adding enzyme, domain 2"/>
    <property type="match status" value="1"/>
</dbReference>
<keyword evidence="2 4" id="KW-0808">Transferase</keyword>
<dbReference type="Proteomes" id="UP000185944">
    <property type="component" value="Unassembled WGS sequence"/>
</dbReference>
<dbReference type="CDD" id="cd05398">
    <property type="entry name" value="NT_ClassII-CCAase"/>
    <property type="match status" value="1"/>
</dbReference>
<dbReference type="OrthoDB" id="445712at2759"/>
<evidence type="ECO:0000256" key="1">
    <source>
        <dbReference type="ARBA" id="ARBA00007265"/>
    </source>
</evidence>
<evidence type="ECO:0000313" key="6">
    <source>
        <dbReference type="EMBL" id="OAG31786.1"/>
    </source>
</evidence>
<dbReference type="EMBL" id="LTDL01000014">
    <property type="protein sequence ID" value="OAG31786.1"/>
    <property type="molecule type" value="Genomic_DNA"/>
</dbReference>
<keyword evidence="7" id="KW-1185">Reference proteome</keyword>
<dbReference type="PANTHER" id="PTHR13734">
    <property type="entry name" value="TRNA-NUCLEOTIDYLTRANSFERASE"/>
    <property type="match status" value="1"/>
</dbReference>
<comment type="caution">
    <text evidence="6">The sequence shown here is derived from an EMBL/GenBank/DDBJ whole genome shotgun (WGS) entry which is preliminary data.</text>
</comment>
<reference evidence="6 7" key="1">
    <citation type="submission" date="2016-02" db="EMBL/GenBank/DDBJ databases">
        <title>Discovery of a natural microsporidian pathogen with a broad tissue tropism in Caenorhabditis elegans.</title>
        <authorList>
            <person name="Luallen R.J."/>
            <person name="Reinke A.W."/>
            <person name="Tong L."/>
            <person name="Botts M.R."/>
            <person name="Felix M.-A."/>
            <person name="Troemel E.R."/>
        </authorList>
    </citation>
    <scope>NUCLEOTIDE SEQUENCE [LARGE SCALE GENOMIC DNA]</scope>
    <source>
        <strain evidence="6 7">JUm2807</strain>
    </source>
</reference>
<evidence type="ECO:0000313" key="7">
    <source>
        <dbReference type="Proteomes" id="UP000185944"/>
    </source>
</evidence>
<dbReference type="VEuPathDB" id="MicrosporidiaDB:NEDG_00261"/>
<name>A0A177EJA1_9MICR</name>
<dbReference type="InterPro" id="IPR002646">
    <property type="entry name" value="PolA_pol_head_dom"/>
</dbReference>
<organism evidence="6 7">
    <name type="scientific">Nematocida displodere</name>
    <dbReference type="NCBI Taxonomy" id="1805483"/>
    <lineage>
        <taxon>Eukaryota</taxon>
        <taxon>Fungi</taxon>
        <taxon>Fungi incertae sedis</taxon>
        <taxon>Microsporidia</taxon>
        <taxon>Nematocida</taxon>
    </lineage>
</organism>
<evidence type="ECO:0000256" key="4">
    <source>
        <dbReference type="RuleBase" id="RU003953"/>
    </source>
</evidence>
<dbReference type="AlphaFoldDB" id="A0A177EJA1"/>
<gene>
    <name evidence="6" type="ORF">NEDG_00261</name>
</gene>